<dbReference type="Proteomes" id="UP000198867">
    <property type="component" value="Unassembled WGS sequence"/>
</dbReference>
<reference evidence="3" key="1">
    <citation type="submission" date="2016-10" db="EMBL/GenBank/DDBJ databases">
        <authorList>
            <person name="Varghese N."/>
            <person name="Submissions S."/>
        </authorList>
    </citation>
    <scope>NUCLEOTIDE SEQUENCE [LARGE SCALE GENOMIC DNA]</scope>
    <source>
        <strain evidence="3">CGMCC 1.11101</strain>
    </source>
</reference>
<evidence type="ECO:0000313" key="2">
    <source>
        <dbReference type="EMBL" id="SFN54805.1"/>
    </source>
</evidence>
<evidence type="ECO:0000256" key="1">
    <source>
        <dbReference type="SAM" id="MobiDB-lite"/>
    </source>
</evidence>
<name>A0A1I4ZX91_9MICO</name>
<protein>
    <submittedName>
        <fullName evidence="2">Uncharacterized protein</fullName>
    </submittedName>
</protein>
<evidence type="ECO:0000313" key="3">
    <source>
        <dbReference type="Proteomes" id="UP000198867"/>
    </source>
</evidence>
<gene>
    <name evidence="2" type="ORF">SAMN05216219_1156</name>
</gene>
<feature type="compositionally biased region" description="Basic and acidic residues" evidence="1">
    <location>
        <begin position="15"/>
        <end position="42"/>
    </location>
</feature>
<sequence length="42" mass="4740">MALLADDTITDTEQSEVRARGPRLDETNYFKDKDHGSEPCTI</sequence>
<dbReference type="AlphaFoldDB" id="A0A1I4ZX91"/>
<organism evidence="2 3">
    <name type="scientific">Mycetocola miduiensis</name>
    <dbReference type="NCBI Taxonomy" id="995034"/>
    <lineage>
        <taxon>Bacteria</taxon>
        <taxon>Bacillati</taxon>
        <taxon>Actinomycetota</taxon>
        <taxon>Actinomycetes</taxon>
        <taxon>Micrococcales</taxon>
        <taxon>Microbacteriaceae</taxon>
        <taxon>Mycetocola</taxon>
    </lineage>
</organism>
<dbReference type="EMBL" id="FOVM01000002">
    <property type="protein sequence ID" value="SFN54805.1"/>
    <property type="molecule type" value="Genomic_DNA"/>
</dbReference>
<proteinExistence type="predicted"/>
<accession>A0A1I4ZX91</accession>
<feature type="region of interest" description="Disordered" evidence="1">
    <location>
        <begin position="1"/>
        <end position="42"/>
    </location>
</feature>
<keyword evidence="3" id="KW-1185">Reference proteome</keyword>